<reference evidence="2" key="1">
    <citation type="submission" date="2023-07" db="EMBL/GenBank/DDBJ databases">
        <title>draft genome sequence of fig (Ficus carica).</title>
        <authorList>
            <person name="Takahashi T."/>
            <person name="Nishimura K."/>
        </authorList>
    </citation>
    <scope>NUCLEOTIDE SEQUENCE</scope>
</reference>
<evidence type="ECO:0000313" key="3">
    <source>
        <dbReference type="EMBL" id="GMN74683.1"/>
    </source>
</evidence>
<keyword evidence="4" id="KW-1185">Reference proteome</keyword>
<feature type="region of interest" description="Disordered" evidence="1">
    <location>
        <begin position="1"/>
        <end position="21"/>
    </location>
</feature>
<comment type="caution">
    <text evidence="2">The sequence shown here is derived from an EMBL/GenBank/DDBJ whole genome shotgun (WGS) entry which is preliminary data.</text>
</comment>
<dbReference type="AlphaFoldDB" id="A0AA88EH65"/>
<gene>
    <name evidence="2" type="ORF">TIFTF001_053194</name>
    <name evidence="3" type="ORF">TIFTF001_053198</name>
</gene>
<feature type="compositionally biased region" description="Basic and acidic residues" evidence="1">
    <location>
        <begin position="1"/>
        <end position="11"/>
    </location>
</feature>
<evidence type="ECO:0000313" key="2">
    <source>
        <dbReference type="EMBL" id="GMN74670.1"/>
    </source>
</evidence>
<dbReference type="Proteomes" id="UP001187192">
    <property type="component" value="Unassembled WGS sequence"/>
</dbReference>
<dbReference type="EMBL" id="BTGU01012287">
    <property type="protein sequence ID" value="GMN74670.1"/>
    <property type="molecule type" value="Genomic_DNA"/>
</dbReference>
<protein>
    <submittedName>
        <fullName evidence="2">Uncharacterized protein</fullName>
    </submittedName>
</protein>
<accession>A0AA88EH65</accession>
<name>A0AA88EH65_FICCA</name>
<evidence type="ECO:0000256" key="1">
    <source>
        <dbReference type="SAM" id="MobiDB-lite"/>
    </source>
</evidence>
<proteinExistence type="predicted"/>
<dbReference type="EMBL" id="BTGU01012289">
    <property type="protein sequence ID" value="GMN74683.1"/>
    <property type="molecule type" value="Genomic_DNA"/>
</dbReference>
<evidence type="ECO:0000313" key="4">
    <source>
        <dbReference type="Proteomes" id="UP001187192"/>
    </source>
</evidence>
<organism evidence="2 4">
    <name type="scientific">Ficus carica</name>
    <name type="common">Common fig</name>
    <dbReference type="NCBI Taxonomy" id="3494"/>
    <lineage>
        <taxon>Eukaryota</taxon>
        <taxon>Viridiplantae</taxon>
        <taxon>Streptophyta</taxon>
        <taxon>Embryophyta</taxon>
        <taxon>Tracheophyta</taxon>
        <taxon>Spermatophyta</taxon>
        <taxon>Magnoliopsida</taxon>
        <taxon>eudicotyledons</taxon>
        <taxon>Gunneridae</taxon>
        <taxon>Pentapetalae</taxon>
        <taxon>rosids</taxon>
        <taxon>fabids</taxon>
        <taxon>Rosales</taxon>
        <taxon>Moraceae</taxon>
        <taxon>Ficeae</taxon>
        <taxon>Ficus</taxon>
    </lineage>
</organism>
<sequence length="53" mass="5604">MRPVEIGHEPPHGVAPPTIVTNGTGTLSNKLHFEPEISLSNGCKEIGIVTIKS</sequence>